<dbReference type="AlphaFoldDB" id="A0A7W0CJE6"/>
<evidence type="ECO:0000256" key="3">
    <source>
        <dbReference type="ARBA" id="ARBA00022741"/>
    </source>
</evidence>
<dbReference type="InterPro" id="IPR003593">
    <property type="entry name" value="AAA+_ATPase"/>
</dbReference>
<name>A0A7W0CJE6_9ACTN</name>
<dbReference type="PROSITE" id="PS50929">
    <property type="entry name" value="ABC_TM1F"/>
    <property type="match status" value="1"/>
</dbReference>
<dbReference type="PROSITE" id="PS50893">
    <property type="entry name" value="ABC_TRANSPORTER_2"/>
    <property type="match status" value="1"/>
</dbReference>
<gene>
    <name evidence="10" type="ORF">HNR30_003650</name>
</gene>
<protein>
    <submittedName>
        <fullName evidence="10">ATP-binding cassette subfamily B protein</fullName>
    </submittedName>
</protein>
<evidence type="ECO:0000256" key="4">
    <source>
        <dbReference type="ARBA" id="ARBA00022840"/>
    </source>
</evidence>
<dbReference type="Proteomes" id="UP000530928">
    <property type="component" value="Unassembled WGS sequence"/>
</dbReference>
<comment type="caution">
    <text evidence="10">The sequence shown here is derived from an EMBL/GenBank/DDBJ whole genome shotgun (WGS) entry which is preliminary data.</text>
</comment>
<feature type="domain" description="ABC transporter" evidence="8">
    <location>
        <begin position="351"/>
        <end position="596"/>
    </location>
</feature>
<dbReference type="GO" id="GO:0034040">
    <property type="term" value="F:ATPase-coupled lipid transmembrane transporter activity"/>
    <property type="evidence" value="ECO:0007669"/>
    <property type="project" value="TreeGrafter"/>
</dbReference>
<keyword evidence="5 7" id="KW-1133">Transmembrane helix</keyword>
<dbReference type="Gene3D" id="3.40.50.300">
    <property type="entry name" value="P-loop containing nucleotide triphosphate hydrolases"/>
    <property type="match status" value="1"/>
</dbReference>
<proteinExistence type="predicted"/>
<reference evidence="10 11" key="1">
    <citation type="submission" date="2020-07" db="EMBL/GenBank/DDBJ databases">
        <title>Genomic Encyclopedia of Type Strains, Phase IV (KMG-IV): sequencing the most valuable type-strain genomes for metagenomic binning, comparative biology and taxonomic classification.</title>
        <authorList>
            <person name="Goeker M."/>
        </authorList>
    </citation>
    <scope>NUCLEOTIDE SEQUENCE [LARGE SCALE GENOMIC DNA]</scope>
    <source>
        <strain evidence="10 11">DSM 45533</strain>
    </source>
</reference>
<dbReference type="RefSeq" id="WP_181611008.1">
    <property type="nucleotide sequence ID" value="NZ_BAABAM010000002.1"/>
</dbReference>
<dbReference type="InterPro" id="IPR011527">
    <property type="entry name" value="ABC1_TM_dom"/>
</dbReference>
<dbReference type="SMART" id="SM00382">
    <property type="entry name" value="AAA"/>
    <property type="match status" value="1"/>
</dbReference>
<evidence type="ECO:0000256" key="7">
    <source>
        <dbReference type="SAM" id="Phobius"/>
    </source>
</evidence>
<keyword evidence="4 10" id="KW-0067">ATP-binding</keyword>
<keyword evidence="2 7" id="KW-0812">Transmembrane</keyword>
<dbReference type="PANTHER" id="PTHR24221:SF646">
    <property type="entry name" value="HAEMOLYSIN SECRETION ATP-BINDING PROTEIN"/>
    <property type="match status" value="1"/>
</dbReference>
<feature type="transmembrane region" description="Helical" evidence="7">
    <location>
        <begin position="33"/>
        <end position="54"/>
    </location>
</feature>
<feature type="transmembrane region" description="Helical" evidence="7">
    <location>
        <begin position="66"/>
        <end position="90"/>
    </location>
</feature>
<accession>A0A7W0CJE6</accession>
<dbReference type="InterPro" id="IPR039421">
    <property type="entry name" value="Type_1_exporter"/>
</dbReference>
<evidence type="ECO:0000313" key="11">
    <source>
        <dbReference type="Proteomes" id="UP000530928"/>
    </source>
</evidence>
<dbReference type="InterPro" id="IPR027417">
    <property type="entry name" value="P-loop_NTPase"/>
</dbReference>
<feature type="transmembrane region" description="Helical" evidence="7">
    <location>
        <begin position="256"/>
        <end position="277"/>
    </location>
</feature>
<evidence type="ECO:0000256" key="2">
    <source>
        <dbReference type="ARBA" id="ARBA00022692"/>
    </source>
</evidence>
<dbReference type="GO" id="GO:0005886">
    <property type="term" value="C:plasma membrane"/>
    <property type="evidence" value="ECO:0007669"/>
    <property type="project" value="UniProtKB-SubCell"/>
</dbReference>
<evidence type="ECO:0000256" key="1">
    <source>
        <dbReference type="ARBA" id="ARBA00004651"/>
    </source>
</evidence>
<evidence type="ECO:0000256" key="6">
    <source>
        <dbReference type="ARBA" id="ARBA00023136"/>
    </source>
</evidence>
<comment type="subcellular location">
    <subcellularLocation>
        <location evidence="1">Cell membrane</location>
        <topology evidence="1">Multi-pass membrane protein</topology>
    </subcellularLocation>
</comment>
<dbReference type="PANTHER" id="PTHR24221">
    <property type="entry name" value="ATP-BINDING CASSETTE SUB-FAMILY B"/>
    <property type="match status" value="1"/>
</dbReference>
<dbReference type="InterPro" id="IPR036640">
    <property type="entry name" value="ABC1_TM_sf"/>
</dbReference>
<sequence length="604" mass="65100">MSELVDDRMTPRKLGRSTALLIAAAFRADPRKALLVLVLTPVSGATAAVTAIGLRLMVDSATAADLAGMMSAAALMAGALVVAFLASTLVAEARIQLQLRVGLVLDQRIMTLCGSLPQLDHHENPAYQDRLDLLRNHRQGLGGAFGIIVENARTLITFGLTVSLLMSVRPELLFLVLLALPTVLAVRRGERATAQAEETTTEPNRLRKSLFALVTSPLSAKEIRVYGLQGELAERHRDLQEQVDGPKRRAEWRSTLWTSGGWTLFGLGFAGALYLVVSAALQGKATPGDVVLTLSLGSQLTSNVSGMITMLSFLQRSVRTVGYYLWLDDHAKAVATAGNGSAVPPPPGHDLVLDRLTFRYPGAARPNLDNLSLRLPAGSTVAIVGENGAGKTTLVKLLCQMYQPTSGRITYAGRDITDYDLQAWRSRTTACFQDYLRPEFLLHESVGLGDLPRIDDFPAAERALDRAGASALPGLLPHGLRTQLGATFPGGTDLSGGQWQKLAMARAGMRAAPLLRVLDEPAANLDPAAEYEIFRSFQETAAQSDEGTITVFVSHRFATVRSADLIVVLDDCRIREVGSHEELMAAGDLYATLYALHAKGYQDQ</sequence>
<organism evidence="10 11">
    <name type="scientific">Nonomuraea soli</name>
    <dbReference type="NCBI Taxonomy" id="1032476"/>
    <lineage>
        <taxon>Bacteria</taxon>
        <taxon>Bacillati</taxon>
        <taxon>Actinomycetota</taxon>
        <taxon>Actinomycetes</taxon>
        <taxon>Streptosporangiales</taxon>
        <taxon>Streptosporangiaceae</taxon>
        <taxon>Nonomuraea</taxon>
    </lineage>
</organism>
<keyword evidence="3" id="KW-0547">Nucleotide-binding</keyword>
<evidence type="ECO:0000313" key="10">
    <source>
        <dbReference type="EMBL" id="MBA2892309.1"/>
    </source>
</evidence>
<dbReference type="GO" id="GO:0140359">
    <property type="term" value="F:ABC-type transporter activity"/>
    <property type="evidence" value="ECO:0007669"/>
    <property type="project" value="InterPro"/>
</dbReference>
<evidence type="ECO:0000259" key="9">
    <source>
        <dbReference type="PROSITE" id="PS50929"/>
    </source>
</evidence>
<dbReference type="EMBL" id="JACDUR010000003">
    <property type="protein sequence ID" value="MBA2892309.1"/>
    <property type="molecule type" value="Genomic_DNA"/>
</dbReference>
<dbReference type="Gene3D" id="1.20.1560.10">
    <property type="entry name" value="ABC transporter type 1, transmembrane domain"/>
    <property type="match status" value="1"/>
</dbReference>
<dbReference type="SUPFAM" id="SSF90123">
    <property type="entry name" value="ABC transporter transmembrane region"/>
    <property type="match status" value="1"/>
</dbReference>
<dbReference type="SUPFAM" id="SSF52540">
    <property type="entry name" value="P-loop containing nucleoside triphosphate hydrolases"/>
    <property type="match status" value="1"/>
</dbReference>
<feature type="domain" description="ABC transmembrane type-1" evidence="9">
    <location>
        <begin position="219"/>
        <end position="316"/>
    </location>
</feature>
<evidence type="ECO:0000259" key="8">
    <source>
        <dbReference type="PROSITE" id="PS50893"/>
    </source>
</evidence>
<keyword evidence="11" id="KW-1185">Reference proteome</keyword>
<dbReference type="Pfam" id="PF00005">
    <property type="entry name" value="ABC_tran"/>
    <property type="match status" value="1"/>
</dbReference>
<dbReference type="GO" id="GO:0005524">
    <property type="term" value="F:ATP binding"/>
    <property type="evidence" value="ECO:0007669"/>
    <property type="project" value="UniProtKB-KW"/>
</dbReference>
<dbReference type="GO" id="GO:0016887">
    <property type="term" value="F:ATP hydrolysis activity"/>
    <property type="evidence" value="ECO:0007669"/>
    <property type="project" value="InterPro"/>
</dbReference>
<keyword evidence="6 7" id="KW-0472">Membrane</keyword>
<evidence type="ECO:0000256" key="5">
    <source>
        <dbReference type="ARBA" id="ARBA00022989"/>
    </source>
</evidence>
<dbReference type="InterPro" id="IPR003439">
    <property type="entry name" value="ABC_transporter-like_ATP-bd"/>
</dbReference>